<feature type="transmembrane region" description="Helical" evidence="1">
    <location>
        <begin position="192"/>
        <end position="208"/>
    </location>
</feature>
<reference evidence="2" key="2">
    <citation type="submission" date="2021-08" db="EMBL/GenBank/DDBJ databases">
        <authorList>
            <person name="Tani A."/>
            <person name="Ola A."/>
            <person name="Ogura Y."/>
            <person name="Katsura K."/>
            <person name="Hayashi T."/>
        </authorList>
    </citation>
    <scope>NUCLEOTIDE SEQUENCE</scope>
    <source>
        <strain evidence="2">DSM 17168</strain>
    </source>
</reference>
<evidence type="ECO:0008006" key="4">
    <source>
        <dbReference type="Google" id="ProtNLM"/>
    </source>
</evidence>
<evidence type="ECO:0000313" key="3">
    <source>
        <dbReference type="Proteomes" id="UP001055153"/>
    </source>
</evidence>
<feature type="transmembrane region" description="Helical" evidence="1">
    <location>
        <begin position="12"/>
        <end position="35"/>
    </location>
</feature>
<feature type="transmembrane region" description="Helical" evidence="1">
    <location>
        <begin position="371"/>
        <end position="388"/>
    </location>
</feature>
<keyword evidence="1" id="KW-0812">Transmembrane</keyword>
<feature type="transmembrane region" description="Helical" evidence="1">
    <location>
        <begin position="237"/>
        <end position="256"/>
    </location>
</feature>
<feature type="transmembrane region" description="Helical" evidence="1">
    <location>
        <begin position="135"/>
        <end position="157"/>
    </location>
</feature>
<dbReference type="Proteomes" id="UP001055153">
    <property type="component" value="Unassembled WGS sequence"/>
</dbReference>
<evidence type="ECO:0000313" key="2">
    <source>
        <dbReference type="EMBL" id="GJE00456.1"/>
    </source>
</evidence>
<protein>
    <recommendedName>
        <fullName evidence="4">Peptide ABC transporter permease</fullName>
    </recommendedName>
</protein>
<organism evidence="2 3">
    <name type="scientific">Methylobacterium isbiliense</name>
    <dbReference type="NCBI Taxonomy" id="315478"/>
    <lineage>
        <taxon>Bacteria</taxon>
        <taxon>Pseudomonadati</taxon>
        <taxon>Pseudomonadota</taxon>
        <taxon>Alphaproteobacteria</taxon>
        <taxon>Hyphomicrobiales</taxon>
        <taxon>Methylobacteriaceae</taxon>
        <taxon>Methylobacterium</taxon>
    </lineage>
</organism>
<proteinExistence type="predicted"/>
<keyword evidence="1" id="KW-1133">Transmembrane helix</keyword>
<dbReference type="RefSeq" id="WP_238235343.1">
    <property type="nucleotide sequence ID" value="NZ_BPQQ01000025.1"/>
</dbReference>
<keyword evidence="1" id="KW-0472">Membrane</keyword>
<reference evidence="2" key="1">
    <citation type="journal article" date="2021" name="Front. Microbiol.">
        <title>Comprehensive Comparative Genomics and Phenotyping of Methylobacterium Species.</title>
        <authorList>
            <person name="Alessa O."/>
            <person name="Ogura Y."/>
            <person name="Fujitani Y."/>
            <person name="Takami H."/>
            <person name="Hayashi T."/>
            <person name="Sahin N."/>
            <person name="Tani A."/>
        </authorList>
    </citation>
    <scope>NUCLEOTIDE SEQUENCE</scope>
    <source>
        <strain evidence="2">DSM 17168</strain>
    </source>
</reference>
<evidence type="ECO:0000256" key="1">
    <source>
        <dbReference type="SAM" id="Phobius"/>
    </source>
</evidence>
<gene>
    <name evidence="2" type="ORF">GMJLKIPL_2378</name>
</gene>
<name>A0ABQ4SFL1_9HYPH</name>
<feature type="transmembrane region" description="Helical" evidence="1">
    <location>
        <begin position="106"/>
        <end position="123"/>
    </location>
</feature>
<accession>A0ABQ4SFL1</accession>
<feature type="transmembrane region" description="Helical" evidence="1">
    <location>
        <begin position="318"/>
        <end position="335"/>
    </location>
</feature>
<comment type="caution">
    <text evidence="2">The sequence shown here is derived from an EMBL/GenBank/DDBJ whole genome shotgun (WGS) entry which is preliminary data.</text>
</comment>
<feature type="transmembrane region" description="Helical" evidence="1">
    <location>
        <begin position="41"/>
        <end position="59"/>
    </location>
</feature>
<feature type="transmembrane region" description="Helical" evidence="1">
    <location>
        <begin position="79"/>
        <end position="100"/>
    </location>
</feature>
<sequence length="409" mass="42067">MPRVVSSHSDPAVDAAALLRRIGFFAMLVVVPAAALLSRRAIVIVVPIAVVLLCLAAALDGSARPAWAGLGRFARARAAAAGALLVGWAALSLVWTPFPGPAAERLLNVAVTVGLTLAGFLALPDRMRAANAYLLPVGVALAAVLAVALGLFSGAALRVGLDDDSALERGAMLLALLVWPAVAWLRSRRRDIEALGVAVAVALALVLAPSPIPLLALAAGAAAFALTAWRREIGVKVTAGMAAGLVVLGPVLPFLLRPLVTPILGPLHPLSLSLRTWQRVVTSEPLRLITGHGFETALRGRVVGLLPANAPSSLLFEIWYELGIVGAVAAAFVMWSALRQSGREHPLLAPGAMATAAAAYASACLGIGTTVIWWLTSLAVAVLAFAAIERGQFRTSRPRASALPGAGGG</sequence>
<keyword evidence="3" id="KW-1185">Reference proteome</keyword>
<feature type="transmembrane region" description="Helical" evidence="1">
    <location>
        <begin position="347"/>
        <end position="365"/>
    </location>
</feature>
<dbReference type="EMBL" id="BPQQ01000025">
    <property type="protein sequence ID" value="GJE00456.1"/>
    <property type="molecule type" value="Genomic_DNA"/>
</dbReference>
<feature type="transmembrane region" description="Helical" evidence="1">
    <location>
        <begin position="169"/>
        <end position="185"/>
    </location>
</feature>